<protein>
    <submittedName>
        <fullName evidence="1">Uncharacterized protein</fullName>
    </submittedName>
</protein>
<dbReference type="STRING" id="1392998.ANME2D_01978"/>
<sequence length="171" mass="19410">MVLGDVIRVEDASTYVVKIPPDTQKECVGRLVKIKKDDRIIVGVIKNIKHTVREELIPYIEPQMQPKYAPFNEDFKNSYYTIHGLGTISNGNVKYSIDSPPDIGDELLLLAQDEVRDFHTLNGKPSIAYFQANRDALGRSVLLGIVEQVEKNYPECCAMLKLIRKYIERGT</sequence>
<evidence type="ECO:0000313" key="1">
    <source>
        <dbReference type="EMBL" id="SNQ62154.1"/>
    </source>
</evidence>
<accession>A0A284VS91</accession>
<keyword evidence="2" id="KW-1185">Reference proteome</keyword>
<organism evidence="1 2">
    <name type="scientific">Candidatus Methanoperedens nitratireducens</name>
    <dbReference type="NCBI Taxonomy" id="1392998"/>
    <lineage>
        <taxon>Archaea</taxon>
        <taxon>Methanobacteriati</taxon>
        <taxon>Methanobacteriota</taxon>
        <taxon>Stenosarchaea group</taxon>
        <taxon>Methanomicrobia</taxon>
        <taxon>Methanosarcinales</taxon>
        <taxon>ANME-2 cluster</taxon>
        <taxon>Candidatus Methanoperedentaceae</taxon>
        <taxon>Candidatus Methanoperedens</taxon>
    </lineage>
</organism>
<proteinExistence type="predicted"/>
<reference evidence="2" key="1">
    <citation type="submission" date="2017-06" db="EMBL/GenBank/DDBJ databases">
        <authorList>
            <person name="Cremers G."/>
        </authorList>
    </citation>
    <scope>NUCLEOTIDE SEQUENCE [LARGE SCALE GENOMIC DNA]</scope>
</reference>
<dbReference type="Proteomes" id="UP000218615">
    <property type="component" value="Unassembled WGS sequence"/>
</dbReference>
<dbReference type="EMBL" id="FZMP01000207">
    <property type="protein sequence ID" value="SNQ62154.1"/>
    <property type="molecule type" value="Genomic_DNA"/>
</dbReference>
<dbReference type="AlphaFoldDB" id="A0A284VS91"/>
<gene>
    <name evidence="1" type="ORF">MNV_60035</name>
</gene>
<name>A0A284VS91_9EURY</name>
<evidence type="ECO:0000313" key="2">
    <source>
        <dbReference type="Proteomes" id="UP000218615"/>
    </source>
</evidence>